<proteinExistence type="inferred from homology"/>
<dbReference type="InterPro" id="IPR052384">
    <property type="entry name" value="TMTC_O-mannosyltransferase"/>
</dbReference>
<keyword evidence="7 15" id="KW-0812">Transmembrane</keyword>
<keyword evidence="6" id="KW-0808">Transferase</keyword>
<evidence type="ECO:0000256" key="1">
    <source>
        <dbReference type="ARBA" id="ARBA00004141"/>
    </source>
</evidence>
<feature type="domain" description="DUF1736" evidence="16">
    <location>
        <begin position="268"/>
        <end position="339"/>
    </location>
</feature>
<keyword evidence="12 15" id="KW-0472">Membrane</keyword>
<dbReference type="SMART" id="SM00028">
    <property type="entry name" value="TPR"/>
    <property type="match status" value="9"/>
</dbReference>
<feature type="repeat" description="TPR" evidence="13">
    <location>
        <begin position="749"/>
        <end position="782"/>
    </location>
</feature>
<evidence type="ECO:0000256" key="5">
    <source>
        <dbReference type="ARBA" id="ARBA00012839"/>
    </source>
</evidence>
<keyword evidence="8" id="KW-0677">Repeat</keyword>
<feature type="repeat" description="TPR" evidence="13">
    <location>
        <begin position="644"/>
        <end position="677"/>
    </location>
</feature>
<evidence type="ECO:0000313" key="17">
    <source>
        <dbReference type="Proteomes" id="UP000515163"/>
    </source>
</evidence>
<keyword evidence="9 13" id="KW-0802">TPR repeat</keyword>
<gene>
    <name evidence="18" type="primary">LOC116288278</name>
</gene>
<feature type="repeat" description="TPR" evidence="13">
    <location>
        <begin position="565"/>
        <end position="598"/>
    </location>
</feature>
<dbReference type="PROSITE" id="PS50293">
    <property type="entry name" value="TPR_REGION"/>
    <property type="match status" value="1"/>
</dbReference>
<accession>A0A6P8HEB7</accession>
<dbReference type="FunCoup" id="A0A6P8HEB7">
    <property type="interactions" value="675"/>
</dbReference>
<feature type="transmembrane region" description="Helical" evidence="15">
    <location>
        <begin position="210"/>
        <end position="227"/>
    </location>
</feature>
<dbReference type="GeneID" id="116288278"/>
<dbReference type="UniPathway" id="UPA00378"/>
<evidence type="ECO:0000256" key="9">
    <source>
        <dbReference type="ARBA" id="ARBA00022803"/>
    </source>
</evidence>
<feature type="transmembrane region" description="Helical" evidence="15">
    <location>
        <begin position="432"/>
        <end position="455"/>
    </location>
</feature>
<dbReference type="Pfam" id="PF08409">
    <property type="entry name" value="TMTC_DUF1736"/>
    <property type="match status" value="1"/>
</dbReference>
<feature type="repeat" description="TPR" evidence="13">
    <location>
        <begin position="531"/>
        <end position="564"/>
    </location>
</feature>
<dbReference type="Pfam" id="PF13432">
    <property type="entry name" value="TPR_16"/>
    <property type="match status" value="1"/>
</dbReference>
<evidence type="ECO:0000256" key="6">
    <source>
        <dbReference type="ARBA" id="ARBA00022679"/>
    </source>
</evidence>
<evidence type="ECO:0000256" key="13">
    <source>
        <dbReference type="PROSITE-ProRule" id="PRU00339"/>
    </source>
</evidence>
<comment type="pathway">
    <text evidence="3">Protein modification; protein glycosylation.</text>
</comment>
<evidence type="ECO:0000256" key="15">
    <source>
        <dbReference type="SAM" id="Phobius"/>
    </source>
</evidence>
<dbReference type="Pfam" id="PF13181">
    <property type="entry name" value="TPR_8"/>
    <property type="match status" value="3"/>
</dbReference>
<evidence type="ECO:0000256" key="3">
    <source>
        <dbReference type="ARBA" id="ARBA00004922"/>
    </source>
</evidence>
<keyword evidence="10" id="KW-0256">Endoplasmic reticulum</keyword>
<dbReference type="OrthoDB" id="1658288at2759"/>
<dbReference type="EC" id="2.4.1.109" evidence="5"/>
<name>A0A6P8HEB7_ACTTE</name>
<dbReference type="PROSITE" id="PS50005">
    <property type="entry name" value="TPR"/>
    <property type="match status" value="7"/>
</dbReference>
<feature type="repeat" description="TPR" evidence="13">
    <location>
        <begin position="715"/>
        <end position="748"/>
    </location>
</feature>
<dbReference type="InterPro" id="IPR019734">
    <property type="entry name" value="TPR_rpt"/>
</dbReference>
<feature type="transmembrane region" description="Helical" evidence="15">
    <location>
        <begin position="101"/>
        <end position="121"/>
    </location>
</feature>
<evidence type="ECO:0000313" key="18">
    <source>
        <dbReference type="RefSeq" id="XP_031550905.1"/>
    </source>
</evidence>
<evidence type="ECO:0000256" key="8">
    <source>
        <dbReference type="ARBA" id="ARBA00022737"/>
    </source>
</evidence>
<comment type="similarity">
    <text evidence="4">Belongs to the TMTC family.</text>
</comment>
<dbReference type="Proteomes" id="UP000515163">
    <property type="component" value="Unplaced"/>
</dbReference>
<protein>
    <recommendedName>
        <fullName evidence="5">dolichyl-phosphate-mannose--protein mannosyltransferase</fullName>
        <ecNumber evidence="5">2.4.1.109</ecNumber>
    </recommendedName>
</protein>
<evidence type="ECO:0000256" key="10">
    <source>
        <dbReference type="ARBA" id="ARBA00022824"/>
    </source>
</evidence>
<dbReference type="RefSeq" id="XP_031550905.1">
    <property type="nucleotide sequence ID" value="XM_031695045.1"/>
</dbReference>
<dbReference type="GO" id="GO:0005789">
    <property type="term" value="C:endoplasmic reticulum membrane"/>
    <property type="evidence" value="ECO:0007669"/>
    <property type="project" value="TreeGrafter"/>
</dbReference>
<dbReference type="KEGG" id="aten:116288278"/>
<feature type="transmembrane region" description="Helical" evidence="15">
    <location>
        <begin position="461"/>
        <end position="480"/>
    </location>
</feature>
<feature type="repeat" description="TPR" evidence="13">
    <location>
        <begin position="681"/>
        <end position="714"/>
    </location>
</feature>
<feature type="region of interest" description="Disordered" evidence="14">
    <location>
        <begin position="388"/>
        <end position="415"/>
    </location>
</feature>
<feature type="compositionally biased region" description="Basic and acidic residues" evidence="14">
    <location>
        <begin position="395"/>
        <end position="411"/>
    </location>
</feature>
<evidence type="ECO:0000256" key="2">
    <source>
        <dbReference type="ARBA" id="ARBA00004240"/>
    </source>
</evidence>
<dbReference type="AlphaFoldDB" id="A0A6P8HEB7"/>
<evidence type="ECO:0000256" key="4">
    <source>
        <dbReference type="ARBA" id="ARBA00007882"/>
    </source>
</evidence>
<evidence type="ECO:0000256" key="7">
    <source>
        <dbReference type="ARBA" id="ARBA00022692"/>
    </source>
</evidence>
<dbReference type="InParanoid" id="A0A6P8HEB7"/>
<dbReference type="GO" id="GO:0004169">
    <property type="term" value="F:dolichyl-phosphate-mannose-protein mannosyltransferase activity"/>
    <property type="evidence" value="ECO:0007669"/>
    <property type="project" value="UniProtKB-EC"/>
</dbReference>
<dbReference type="InterPro" id="IPR013618">
    <property type="entry name" value="TMTC_DUF1736"/>
</dbReference>
<dbReference type="SUPFAM" id="SSF48452">
    <property type="entry name" value="TPR-like"/>
    <property type="match status" value="2"/>
</dbReference>
<dbReference type="PANTHER" id="PTHR44216">
    <property type="entry name" value="PROTEIN O-MANNOSYL-TRANSFERASE TMTC2"/>
    <property type="match status" value="1"/>
</dbReference>
<feature type="transmembrane region" description="Helical" evidence="15">
    <location>
        <begin position="248"/>
        <end position="266"/>
    </location>
</feature>
<sequence>MEERKTWSRYYTAAIASAVGLVCYLNTLQADFVYDDSRAIQNNSDLLSTTPWVNLLYDDFWGTPLTHSGSHKSYRPLCVASFRLNYAVHGLNPMGYHLINAMLHSVVCLLVVMLCDVLMLSHRASMIGGLLFATHPVHTEAVAGVVGRADVGACMFFLAALLTYIKSCPSHNIGKPENENMSKCCRTNWGLLLVSLVISAASMLTKEQGITVLGVCAVYEAIVVSRINFRAIKISLKKAISIGFLPRILSLIFTAISLLSLRFVLMGNKPPDFSNSDNPAANSKSFLTRTFTFLYLPAFNFWLLLCPITLSFDWSMNAVPLVQGIFDWRNIVSIVFYNGFAMLGIINLNRLSLENFDCLFSEMNANYKGLDSAYFRVYDVINGNEGVRKRNVPRPKQDAKSSPKERRKTPDTKFQTNTPEEYISTIHDCQSLLVSMAILALPFVPATNIFFYVGFVVAERVLYIPSVGYCIMVAVGLDLLWRCCSDSRKKNCITGSLCIVLLLFSIKTVHRNQDWKDGETLYRSGIDVNPAKAWANLGTILSSRGQKAEAEHAYRKALSYRSNMADTHYNLGVLLADQKRYEDAIRCYEYAVSYRPTLALAHLNLGIALEQLGRRDDAIRVLKNATTISGHGLKDPKGHASAVHKIKYNLGRMLTDMDRLDEAFAIYHDAVRALPDHVEPHSLYNMIGEAYTKAGLKQEAEKWYKNSLLSKPDHVPAHLTLAKLFSKMDRKQEAIQLFRKAQQIQPQDHSVWTHYGQFLYEERDIVGAADMFIKASQVKPDDFDIVFTAANYLREAGKNEHAKIYFIKAAKINPLNPVSHMNLGAIHHVLGEYAEGEKSYLTALRLKPGDKMTQDNLRKLRSLNSRKNKV</sequence>
<dbReference type="Pfam" id="PF13414">
    <property type="entry name" value="TPR_11"/>
    <property type="match status" value="1"/>
</dbReference>
<keyword evidence="11 15" id="KW-1133">Transmembrane helix</keyword>
<evidence type="ECO:0000256" key="12">
    <source>
        <dbReference type="ARBA" id="ARBA00023136"/>
    </source>
</evidence>
<feature type="transmembrane region" description="Helical" evidence="15">
    <location>
        <begin position="186"/>
        <end position="204"/>
    </location>
</feature>
<dbReference type="Pfam" id="PF13374">
    <property type="entry name" value="TPR_10"/>
    <property type="match status" value="1"/>
</dbReference>
<feature type="transmembrane region" description="Helical" evidence="15">
    <location>
        <begin position="286"/>
        <end position="306"/>
    </location>
</feature>
<dbReference type="Gene3D" id="1.25.40.10">
    <property type="entry name" value="Tetratricopeptide repeat domain"/>
    <property type="match status" value="3"/>
</dbReference>
<evidence type="ECO:0000256" key="14">
    <source>
        <dbReference type="SAM" id="MobiDB-lite"/>
    </source>
</evidence>
<feature type="repeat" description="TPR" evidence="13">
    <location>
        <begin position="817"/>
        <end position="850"/>
    </location>
</feature>
<comment type="subcellular location">
    <subcellularLocation>
        <location evidence="2">Endoplasmic reticulum</location>
    </subcellularLocation>
    <subcellularLocation>
        <location evidence="1">Membrane</location>
        <topology evidence="1">Multi-pass membrane protein</topology>
    </subcellularLocation>
</comment>
<keyword evidence="17" id="KW-1185">Reference proteome</keyword>
<organism evidence="17 18">
    <name type="scientific">Actinia tenebrosa</name>
    <name type="common">Australian red waratah sea anemone</name>
    <dbReference type="NCBI Taxonomy" id="6105"/>
    <lineage>
        <taxon>Eukaryota</taxon>
        <taxon>Metazoa</taxon>
        <taxon>Cnidaria</taxon>
        <taxon>Anthozoa</taxon>
        <taxon>Hexacorallia</taxon>
        <taxon>Actiniaria</taxon>
        <taxon>Actiniidae</taxon>
        <taxon>Actinia</taxon>
    </lineage>
</organism>
<evidence type="ECO:0000256" key="11">
    <source>
        <dbReference type="ARBA" id="ARBA00022989"/>
    </source>
</evidence>
<reference evidence="18" key="1">
    <citation type="submission" date="2025-08" db="UniProtKB">
        <authorList>
            <consortium name="RefSeq"/>
        </authorList>
    </citation>
    <scope>IDENTIFICATION</scope>
    <source>
        <tissue evidence="18">Tentacle</tissue>
    </source>
</reference>
<dbReference type="InterPro" id="IPR011990">
    <property type="entry name" value="TPR-like_helical_dom_sf"/>
</dbReference>
<dbReference type="PANTHER" id="PTHR44216:SF3">
    <property type="entry name" value="PROTEIN O-MANNOSYL-TRANSFERASE TMTC2"/>
    <property type="match status" value="1"/>
</dbReference>
<evidence type="ECO:0000259" key="16">
    <source>
        <dbReference type="Pfam" id="PF08409"/>
    </source>
</evidence>